<dbReference type="RefSeq" id="WP_279967230.1">
    <property type="nucleotide sequence ID" value="NZ_CP122537.1"/>
</dbReference>
<keyword evidence="2" id="KW-0969">Cilium</keyword>
<keyword evidence="2" id="KW-0966">Cell projection</keyword>
<feature type="chain" id="PRO_5045387370" evidence="1">
    <location>
        <begin position="17"/>
        <end position="154"/>
    </location>
</feature>
<evidence type="ECO:0000313" key="2">
    <source>
        <dbReference type="EMBL" id="WGH80176.1"/>
    </source>
</evidence>
<proteinExistence type="predicted"/>
<feature type="signal peptide" evidence="1">
    <location>
        <begin position="1"/>
        <end position="16"/>
    </location>
</feature>
<keyword evidence="1" id="KW-0732">Signal</keyword>
<protein>
    <submittedName>
        <fullName evidence="2">Flagellar basal body-associated protein FliL</fullName>
    </submittedName>
</protein>
<name>A0ABY8LGA5_9RHOB</name>
<dbReference type="Proteomes" id="UP001243420">
    <property type="component" value="Chromosome"/>
</dbReference>
<keyword evidence="2" id="KW-0282">Flagellum</keyword>
<evidence type="ECO:0000256" key="1">
    <source>
        <dbReference type="SAM" id="SignalP"/>
    </source>
</evidence>
<evidence type="ECO:0000313" key="3">
    <source>
        <dbReference type="Proteomes" id="UP001243420"/>
    </source>
</evidence>
<sequence>MMGKLLPVLLVLAALAGGGVAGHALRPAPPEGEPEPEAEPVRAEVPEDERFVTFREAFIVPVLRDGRLWGNVILNLGVEGRNVGRDAILLREPLLRDGLTEALFRHGSLGGFDGNFTEALAMNGLRLRLNEVARALLDDPEARVLIVSMARQDA</sequence>
<organism evidence="2 3">
    <name type="scientific">Jannaschia ovalis</name>
    <dbReference type="NCBI Taxonomy" id="3038773"/>
    <lineage>
        <taxon>Bacteria</taxon>
        <taxon>Pseudomonadati</taxon>
        <taxon>Pseudomonadota</taxon>
        <taxon>Alphaproteobacteria</taxon>
        <taxon>Rhodobacterales</taxon>
        <taxon>Roseobacteraceae</taxon>
        <taxon>Jannaschia</taxon>
    </lineage>
</organism>
<dbReference type="EMBL" id="CP122537">
    <property type="protein sequence ID" value="WGH80176.1"/>
    <property type="molecule type" value="Genomic_DNA"/>
</dbReference>
<reference evidence="2 3" key="1">
    <citation type="submission" date="2023-04" db="EMBL/GenBank/DDBJ databases">
        <title>Jannaschia ovalis sp. nov., a marine bacterium isolated from sea tidal flat.</title>
        <authorList>
            <person name="Kwon D.Y."/>
            <person name="Kim J.-J."/>
        </authorList>
    </citation>
    <scope>NUCLEOTIDE SEQUENCE [LARGE SCALE GENOMIC DNA]</scope>
    <source>
        <strain evidence="2 3">GRR-S6-38</strain>
    </source>
</reference>
<accession>A0ABY8LGA5</accession>
<keyword evidence="3" id="KW-1185">Reference proteome</keyword>
<gene>
    <name evidence="2" type="ORF">P8627_07895</name>
</gene>